<dbReference type="GO" id="GO:0031369">
    <property type="term" value="F:translation initiation factor binding"/>
    <property type="evidence" value="ECO:0007669"/>
    <property type="project" value="InterPro"/>
</dbReference>
<keyword evidence="5" id="KW-0648">Protein biosynthesis</keyword>
<dbReference type="STRING" id="590646.G3B372"/>
<dbReference type="InterPro" id="IPR029044">
    <property type="entry name" value="Nucleotide-diphossugar_trans"/>
</dbReference>
<dbReference type="InterPro" id="IPR011004">
    <property type="entry name" value="Trimer_LpxA-like_sf"/>
</dbReference>
<dbReference type="SUPFAM" id="SSF53448">
    <property type="entry name" value="Nucleotide-diphospho-sugar transferases"/>
    <property type="match status" value="1"/>
</dbReference>
<comment type="similarity">
    <text evidence="2">Belongs to the eIF-2B gamma/epsilon subunits family.</text>
</comment>
<dbReference type="PANTHER" id="PTHR45887:SF1">
    <property type="entry name" value="TRANSLATION INITIATION FACTOR EIF-2B SUBUNIT EPSILON"/>
    <property type="match status" value="1"/>
</dbReference>
<evidence type="ECO:0000256" key="1">
    <source>
        <dbReference type="ARBA" id="ARBA00004514"/>
    </source>
</evidence>
<proteinExistence type="inferred from homology"/>
<comment type="subcellular location">
    <subcellularLocation>
        <location evidence="1">Cytoplasm</location>
        <location evidence="1">Cytosol</location>
    </subcellularLocation>
</comment>
<dbReference type="Gene3D" id="3.90.550.10">
    <property type="entry name" value="Spore Coat Polysaccharide Biosynthesis Protein SpsA, Chain A"/>
    <property type="match status" value="1"/>
</dbReference>
<sequence length="713" mass="79940">MAPKKKKELDQDERFQAIVLTDSFFSRFMPLTAVTPRCLLPLANVPLIEYTLEFLAKAGVNEVYVMCSSHADQIQKYIDSSKWTHSSSPFTITTVMSLEARSVGDTMRDLDNRGLITGDFLLVSGDTVTNIDFSAAMAFHRRKKQHDKEHILTMILTPASPYHRTRSQIDSAAFVLDRNTDRCIYYHSVPPPNLPQTSVGLDPDLLEDVDELILRNDLIDCHIDICTPLVPQIFQDNFDYQLLRSDFVKGVLTSDLVKKTVYAYLTNGEEYAARVTSFLTYDAVAQDVISRWCYPVVPEVNLMPSHSYSYQFNHIYKEDKVILAQSCKIGNCTAIGNGTEILDGSSVSRSTIGRNCKIGKNVSITDSYIWDGVEIADNCVIHKSILAYNVTVHSDAEIVGSVVGHHVTVGRGRRLAVNSRLVETPIERESAGLDSFSDDERDQEVSPSVAVVVNDIDVVGVDGVGHLYVSEFEENDSEDSDSEFENTGSTDKMGTKMYQSFKLLNISDDSIASVSNKKRRRKTRRFSSNSVMSTDFERGELSEEEEDFAKEAVDTVTRSIENNHDLDTALLELNTLRMSMNVSYHEVRAATVEALTRRIGHFISTGTLGSKEATVKVFKSWGPLFNRQLFEPKDQVDLLMLLQSTCASGGYGGGFDGQVVLFWAIRTLYDDDIVEEDRILQWWNSEESAASADIRGATVRFIEWLQEAEEESD</sequence>
<evidence type="ECO:0000256" key="4">
    <source>
        <dbReference type="ARBA" id="ARBA00022540"/>
    </source>
</evidence>
<dbReference type="InterPro" id="IPR005835">
    <property type="entry name" value="NTP_transferase_dom"/>
</dbReference>
<dbReference type="InterPro" id="IPR056764">
    <property type="entry name" value="LbH_EIF2B3/5"/>
</dbReference>
<keyword evidence="3" id="KW-0963">Cytoplasm</keyword>
<accession>G3B372</accession>
<dbReference type="CDD" id="cd04197">
    <property type="entry name" value="eIF-2B_epsilon_N"/>
    <property type="match status" value="1"/>
</dbReference>
<keyword evidence="12" id="KW-1185">Reference proteome</keyword>
<feature type="domain" description="W2" evidence="10">
    <location>
        <begin position="542"/>
        <end position="713"/>
    </location>
</feature>
<evidence type="ECO:0000256" key="9">
    <source>
        <dbReference type="SAM" id="MobiDB-lite"/>
    </source>
</evidence>
<dbReference type="InterPro" id="IPR016024">
    <property type="entry name" value="ARM-type_fold"/>
</dbReference>
<dbReference type="EMBL" id="GL996521">
    <property type="protein sequence ID" value="EGV64095.1"/>
    <property type="molecule type" value="Genomic_DNA"/>
</dbReference>
<dbReference type="Pfam" id="PF25084">
    <property type="entry name" value="LbH_EIF2B"/>
    <property type="match status" value="1"/>
</dbReference>
<evidence type="ECO:0000313" key="11">
    <source>
        <dbReference type="EMBL" id="EGV64095.1"/>
    </source>
</evidence>
<name>G3B372_CANTC</name>
<dbReference type="eggNOG" id="KOG1461">
    <property type="taxonomic scope" value="Eukaryota"/>
</dbReference>
<dbReference type="PROSITE" id="PS51363">
    <property type="entry name" value="W2"/>
    <property type="match status" value="1"/>
</dbReference>
<feature type="region of interest" description="Disordered" evidence="9">
    <location>
        <begin position="472"/>
        <end position="493"/>
    </location>
</feature>
<protein>
    <recommendedName>
        <fullName evidence="6">Translation initiation factor eIF2B subunit epsilon</fullName>
    </recommendedName>
    <alternativeName>
        <fullName evidence="7">eIF2B GDP-GTP exchange factor subunit epsilon</fullName>
    </alternativeName>
</protein>
<dbReference type="AlphaFoldDB" id="G3B372"/>
<organism evidence="12">
    <name type="scientific">Candida tenuis (strain ATCC 10573 / BCRC 21748 / CBS 615 / JCM 9827 / NBRC 10315 / NRRL Y-1498 / VKM Y-70)</name>
    <name type="common">Yeast</name>
    <name type="synonym">Yamadazyma tenuis</name>
    <dbReference type="NCBI Taxonomy" id="590646"/>
    <lineage>
        <taxon>Eukaryota</taxon>
        <taxon>Fungi</taxon>
        <taxon>Dikarya</taxon>
        <taxon>Ascomycota</taxon>
        <taxon>Saccharomycotina</taxon>
        <taxon>Pichiomycetes</taxon>
        <taxon>Debaryomycetaceae</taxon>
        <taxon>Yamadazyma</taxon>
    </lineage>
</organism>
<dbReference type="Pfam" id="PF02020">
    <property type="entry name" value="W2"/>
    <property type="match status" value="1"/>
</dbReference>
<dbReference type="CDD" id="cd11558">
    <property type="entry name" value="W2_eIF2B_epsilon"/>
    <property type="match status" value="1"/>
</dbReference>
<evidence type="ECO:0000313" key="12">
    <source>
        <dbReference type="Proteomes" id="UP000000707"/>
    </source>
</evidence>
<dbReference type="GO" id="GO:0005851">
    <property type="term" value="C:eukaryotic translation initiation factor 2B complex"/>
    <property type="evidence" value="ECO:0007669"/>
    <property type="project" value="UniProtKB-ARBA"/>
</dbReference>
<dbReference type="Pfam" id="PF00483">
    <property type="entry name" value="NTP_transferase"/>
    <property type="match status" value="1"/>
</dbReference>
<dbReference type="Gene3D" id="2.160.10.10">
    <property type="entry name" value="Hexapeptide repeat proteins"/>
    <property type="match status" value="1"/>
</dbReference>
<dbReference type="GeneID" id="18250305"/>
<dbReference type="GO" id="GO:0005085">
    <property type="term" value="F:guanyl-nucleotide exchange factor activity"/>
    <property type="evidence" value="ECO:0007669"/>
    <property type="project" value="InterPro"/>
</dbReference>
<dbReference type="OrthoDB" id="424572at2759"/>
<reference evidence="11 12" key="1">
    <citation type="journal article" date="2011" name="Proc. Natl. Acad. Sci. U.S.A.">
        <title>Comparative genomics of xylose-fermenting fungi for enhanced biofuel production.</title>
        <authorList>
            <person name="Wohlbach D.J."/>
            <person name="Kuo A."/>
            <person name="Sato T.K."/>
            <person name="Potts K.M."/>
            <person name="Salamov A.A."/>
            <person name="LaButti K.M."/>
            <person name="Sun H."/>
            <person name="Clum A."/>
            <person name="Pangilinan J.L."/>
            <person name="Lindquist E.A."/>
            <person name="Lucas S."/>
            <person name="Lapidus A."/>
            <person name="Jin M."/>
            <person name="Gunawan C."/>
            <person name="Balan V."/>
            <person name="Dale B.E."/>
            <person name="Jeffries T.W."/>
            <person name="Zinkel R."/>
            <person name="Barry K.W."/>
            <person name="Grigoriev I.V."/>
            <person name="Gasch A.P."/>
        </authorList>
    </citation>
    <scope>NUCLEOTIDE SEQUENCE [LARGE SCALE GENOMIC DNA]</scope>
    <source>
        <strain evidence="12">ATCC 10573 / BCRC 21748 / CBS 615 / JCM 9827 / NBRC 10315 / NRRL Y-1498 / VKM Y-70</strain>
    </source>
</reference>
<dbReference type="SMART" id="SM00515">
    <property type="entry name" value="eIF5C"/>
    <property type="match status" value="1"/>
</dbReference>
<dbReference type="Gene3D" id="1.25.40.180">
    <property type="match status" value="1"/>
</dbReference>
<dbReference type="GO" id="GO:0003743">
    <property type="term" value="F:translation initiation factor activity"/>
    <property type="evidence" value="ECO:0007669"/>
    <property type="project" value="UniProtKB-KW"/>
</dbReference>
<feature type="compositionally biased region" description="Acidic residues" evidence="9">
    <location>
        <begin position="472"/>
        <end position="484"/>
    </location>
</feature>
<evidence type="ECO:0000256" key="3">
    <source>
        <dbReference type="ARBA" id="ARBA00022490"/>
    </source>
</evidence>
<evidence type="ECO:0000256" key="7">
    <source>
        <dbReference type="ARBA" id="ARBA00044345"/>
    </source>
</evidence>
<comment type="subunit">
    <text evidence="8">Component of the translation initiation factor 2B (eIF2B) complex which is a heterodecamer of two sets of five different subunits: alpha, beta, gamma, delta and epsilon. Subunits alpha, beta and delta comprise a regulatory subcomplex and subunits epsilon and gamma comprise a catalytic subcomplex. Within the complex, the hexameric regulatory complex resides at the center, with the two heterodimeric catalytic subcomplexes bound on opposite sides.</text>
</comment>
<dbReference type="InterPro" id="IPR035543">
    <property type="entry name" value="eIF-2B_epsilon_N"/>
</dbReference>
<gene>
    <name evidence="11" type="ORF">CANTEDRAFT_93606</name>
</gene>
<keyword evidence="4" id="KW-0396">Initiation factor</keyword>
<dbReference type="InterPro" id="IPR003307">
    <property type="entry name" value="W2_domain"/>
</dbReference>
<dbReference type="InterPro" id="IPR051956">
    <property type="entry name" value="eIF2B_epsilon"/>
</dbReference>
<dbReference type="InterPro" id="IPR044123">
    <property type="entry name" value="W2_eIF2B_epsilon"/>
</dbReference>
<dbReference type="PANTHER" id="PTHR45887">
    <property type="entry name" value="TRANSLATION INITIATION FACTOR EIF-2B SUBUNIT EPSILON"/>
    <property type="match status" value="1"/>
</dbReference>
<evidence type="ECO:0000256" key="5">
    <source>
        <dbReference type="ARBA" id="ARBA00022917"/>
    </source>
</evidence>
<evidence type="ECO:0000256" key="6">
    <source>
        <dbReference type="ARBA" id="ARBA00044144"/>
    </source>
</evidence>
<dbReference type="GO" id="GO:0005829">
    <property type="term" value="C:cytosol"/>
    <property type="evidence" value="ECO:0007669"/>
    <property type="project" value="UniProtKB-SubCell"/>
</dbReference>
<dbReference type="KEGG" id="cten:18250305"/>
<dbReference type="HOGENOM" id="CLU_012507_1_0_1"/>
<dbReference type="FunFam" id="1.25.40.180:FF:000022">
    <property type="entry name" value="Translation initiation factor eIF-2B epsilon subunit"/>
    <property type="match status" value="1"/>
</dbReference>
<evidence type="ECO:0000256" key="2">
    <source>
        <dbReference type="ARBA" id="ARBA00007878"/>
    </source>
</evidence>
<dbReference type="SUPFAM" id="SSF51161">
    <property type="entry name" value="Trimeric LpxA-like enzymes"/>
    <property type="match status" value="1"/>
</dbReference>
<dbReference type="SUPFAM" id="SSF48371">
    <property type="entry name" value="ARM repeat"/>
    <property type="match status" value="1"/>
</dbReference>
<evidence type="ECO:0000256" key="8">
    <source>
        <dbReference type="ARBA" id="ARBA00046432"/>
    </source>
</evidence>
<dbReference type="Proteomes" id="UP000000707">
    <property type="component" value="Unassembled WGS sequence"/>
</dbReference>
<evidence type="ECO:0000259" key="10">
    <source>
        <dbReference type="PROSITE" id="PS51363"/>
    </source>
</evidence>
<dbReference type="FunFam" id="3.90.550.10:FF:000066">
    <property type="entry name" value="Translation initiation factor eIF-2B subunit epsilon"/>
    <property type="match status" value="1"/>
</dbReference>